<feature type="chain" id="PRO_5008556224" description="DUF5666 domain-containing protein" evidence="1">
    <location>
        <begin position="19"/>
        <end position="150"/>
    </location>
</feature>
<dbReference type="KEGG" id="span:AWL63_10665"/>
<organism evidence="2 3">
    <name type="scientific">Sphingomonas panacis</name>
    <dbReference type="NCBI Taxonomy" id="1560345"/>
    <lineage>
        <taxon>Bacteria</taxon>
        <taxon>Pseudomonadati</taxon>
        <taxon>Pseudomonadota</taxon>
        <taxon>Alphaproteobacteria</taxon>
        <taxon>Sphingomonadales</taxon>
        <taxon>Sphingomonadaceae</taxon>
        <taxon>Sphingomonas</taxon>
    </lineage>
</organism>
<accession>A0A1B3ZAC0</accession>
<evidence type="ECO:0000313" key="3">
    <source>
        <dbReference type="Proteomes" id="UP000094256"/>
    </source>
</evidence>
<feature type="signal peptide" evidence="1">
    <location>
        <begin position="1"/>
        <end position="18"/>
    </location>
</feature>
<evidence type="ECO:0008006" key="4">
    <source>
        <dbReference type="Google" id="ProtNLM"/>
    </source>
</evidence>
<dbReference type="EMBL" id="CP014168">
    <property type="protein sequence ID" value="AOH84357.1"/>
    <property type="molecule type" value="Genomic_DNA"/>
</dbReference>
<dbReference type="AlphaFoldDB" id="A0A1B3ZAC0"/>
<evidence type="ECO:0000313" key="2">
    <source>
        <dbReference type="EMBL" id="AOH84357.1"/>
    </source>
</evidence>
<name>A0A1B3ZAC0_9SPHN</name>
<keyword evidence="3" id="KW-1185">Reference proteome</keyword>
<proteinExistence type="predicted"/>
<dbReference type="RefSeq" id="WP_069204919.1">
    <property type="nucleotide sequence ID" value="NZ_CP014168.1"/>
</dbReference>
<evidence type="ECO:0000256" key="1">
    <source>
        <dbReference type="SAM" id="SignalP"/>
    </source>
</evidence>
<protein>
    <recommendedName>
        <fullName evidence="4">DUF5666 domain-containing protein</fullName>
    </recommendedName>
</protein>
<dbReference type="OrthoDB" id="117664at2"/>
<gene>
    <name evidence="2" type="ORF">AWL63_10665</name>
</gene>
<keyword evidence="1" id="KW-0732">Signal</keyword>
<sequence>MYAVAVAAGAVLSSPAFGATILPPDTIINVTPSGELTSKKMKAGDKVAFQLATDVVEGGTVVLRRGAPVVGEITWKTGKAIGGKSAKFEVTFLTVSSDGHEWKLKGKYRQEGKGNTVAALLGSILISGHSATMSPGQIVTAFTAEPIPAQ</sequence>
<reference evidence="2 3" key="1">
    <citation type="submission" date="2016-01" db="EMBL/GenBank/DDBJ databases">
        <title>Complete genome and mega plasmid sequence of Sphingomonas panacis DCY99 elicits systemic resistance in rice to Xanthomonas oryzae.</title>
        <authorList>
            <person name="Kim Y.J."/>
            <person name="Yang D.C."/>
            <person name="Sing P."/>
        </authorList>
    </citation>
    <scope>NUCLEOTIDE SEQUENCE [LARGE SCALE GENOMIC DNA]</scope>
    <source>
        <strain evidence="2 3">DCY99</strain>
    </source>
</reference>
<dbReference type="Proteomes" id="UP000094256">
    <property type="component" value="Chromosome"/>
</dbReference>